<evidence type="ECO:0000313" key="8">
    <source>
        <dbReference type="Proteomes" id="UP001172102"/>
    </source>
</evidence>
<feature type="domain" description="ABC transporter" evidence="6">
    <location>
        <begin position="260"/>
        <end position="452"/>
    </location>
</feature>
<dbReference type="SMART" id="SM00382">
    <property type="entry name" value="AAA"/>
    <property type="match status" value="2"/>
</dbReference>
<feature type="transmembrane region" description="Helical" evidence="5">
    <location>
        <begin position="741"/>
        <end position="764"/>
    </location>
</feature>
<feature type="transmembrane region" description="Helical" evidence="5">
    <location>
        <begin position="226"/>
        <end position="246"/>
    </location>
</feature>
<comment type="caution">
    <text evidence="7">The sequence shown here is derived from an EMBL/GenBank/DDBJ whole genome shotgun (WGS) entry which is preliminary data.</text>
</comment>
<keyword evidence="5" id="KW-0472">Membrane</keyword>
<keyword evidence="5" id="KW-1133">Transmembrane helix</keyword>
<sequence>MELHSMRIDPIRSGYKFNVFSMGANDVEVCHMPVKLAVDNAITRSTGVPNAVMFSGITQEYTDVLQRAGWNMAVIGTYAIVFFLSTLPAVYHIVDFVSAERAAGMSQLIDAMGGGPAASVLSLSLAFSAVNFIGWVIEGCLYQNLLFPDSNAAIFIFWQVPSGLAFIGASVDTTRVIVLSLLFPSMNYVFALSRVRGLPDTVHLLLGLLGQIWSDLMPQSYEVAPWMFWLLLVVRIFAYPVLAVLAERTIAGLQMFYPSAWYKTFFQINDKTGPRALDGLNLVAHKHQIMCLLGVNGAGKSTTLDLLSGFQVPTAGYIFINARASQVVLEQALHNIIAACELTAKINCRAGALSGGQKRKLQLACMFVGGTIICLMDEVTTGLDPVPRRTIWNVILAERSKRSMVFTTHFLDEKEVLADHIVVIRSKGQIKCQGTGAELKNHFGGGYRVYLPMGADIAGVDAPRAIHQDRAVYRTSDSKSAAQLVSMMEITGQSNEDIALTQGGAETPSTSDTEMYEKQEAISATFPSHGKLSAGKTTSSSQQVRILMGKRLRILPRYWVDAFLTLALSVVCMPPIKTFIPGEYTRPGCSGPTFTQRNISPIRILNSGHEGGLGIPFGPVSASTSFLEVLRDFPLGGEYDLQLFPRDWDMMESYDRFRSCRHGIPQANPKFTKEGFYIGGGMHLPTVAHSSDSGPSASLEVLSIYTAVRSGVKIATMIEYNYVPVSSPPTSFLLAIYSCEWGLGYMFIICLLHGVTGILLSYLVSMRATSQLSSFLRDPIYVQRNTDITSYLLGLIFPIGNVFLAMAIGLNLYQLGCRNNTMASPDSWSGYGFPIAYQCIQVVLLGGLLVWIDGDLSFLLLRRGYGTGFDPKVSPAILTGSGVEEEAARVRAAQDGDLVRLVHVSKSFNGTSAVDNVSFGLGPGEILALLGPNGAGKTTICSMVRGDTNPDEGSIFLRDISITSHARRLVQQAIGARIKGIEDEEEVRANAETALAQVGLTEHADKLASQLSGGNRRKLSVAIALTGNPAMLVLDELSSSIDAAAKRGMWRVLAEQIAPGRSILLTTHSMEEVEALATRAAILSQKMLAIGTTHVLRQRYNNLYHVELVLRTAPHSTEDEMWAVEGWIRGDVANATFESTSLGGGGGGKSKEGIDAELETGTLDGSVSPTVDTEGGGGSGICHVIELLEKHRLGLQDYSVGAPTLERVFLSVVKDDCMKENGQKKLSSWRRVLDWA</sequence>
<dbReference type="InterPro" id="IPR017871">
    <property type="entry name" value="ABC_transporter-like_CS"/>
</dbReference>
<dbReference type="InterPro" id="IPR027417">
    <property type="entry name" value="P-loop_NTPase"/>
</dbReference>
<dbReference type="GO" id="GO:0005319">
    <property type="term" value="F:lipid transporter activity"/>
    <property type="evidence" value="ECO:0007669"/>
    <property type="project" value="TreeGrafter"/>
</dbReference>
<dbReference type="CDD" id="cd03263">
    <property type="entry name" value="ABC_subfamily_A"/>
    <property type="match status" value="1"/>
</dbReference>
<dbReference type="InterPro" id="IPR026082">
    <property type="entry name" value="ABCA"/>
</dbReference>
<feature type="domain" description="ABC transporter" evidence="6">
    <location>
        <begin position="899"/>
        <end position="1110"/>
    </location>
</feature>
<dbReference type="GO" id="GO:0140359">
    <property type="term" value="F:ABC-type transporter activity"/>
    <property type="evidence" value="ECO:0007669"/>
    <property type="project" value="InterPro"/>
</dbReference>
<dbReference type="Gene3D" id="3.40.50.300">
    <property type="entry name" value="P-loop containing nucleotide triphosphate hydrolases"/>
    <property type="match status" value="3"/>
</dbReference>
<evidence type="ECO:0000256" key="3">
    <source>
        <dbReference type="ARBA" id="ARBA00022741"/>
    </source>
</evidence>
<name>A0AA40EAM5_9PEZI</name>
<dbReference type="PROSITE" id="PS50893">
    <property type="entry name" value="ABC_TRANSPORTER_2"/>
    <property type="match status" value="2"/>
</dbReference>
<keyword evidence="5" id="KW-0812">Transmembrane</keyword>
<protein>
    <submittedName>
        <fullName evidence="7">P-loop containing nucleoside triphosphate hydrolase protein</fullName>
    </submittedName>
</protein>
<evidence type="ECO:0000256" key="5">
    <source>
        <dbReference type="SAM" id="Phobius"/>
    </source>
</evidence>
<evidence type="ECO:0000313" key="7">
    <source>
        <dbReference type="EMBL" id="KAK0731242.1"/>
    </source>
</evidence>
<dbReference type="AlphaFoldDB" id="A0AA40EAM5"/>
<dbReference type="PANTHER" id="PTHR19229:SF36">
    <property type="entry name" value="ATP-BINDING CASSETTE SUB-FAMILY A MEMBER 2"/>
    <property type="match status" value="1"/>
</dbReference>
<dbReference type="PROSITE" id="PS00211">
    <property type="entry name" value="ABC_TRANSPORTER_1"/>
    <property type="match status" value="2"/>
</dbReference>
<accession>A0AA40EAM5</accession>
<feature type="transmembrane region" description="Helical" evidence="5">
    <location>
        <begin position="791"/>
        <end position="815"/>
    </location>
</feature>
<keyword evidence="2" id="KW-0677">Repeat</keyword>
<evidence type="ECO:0000256" key="1">
    <source>
        <dbReference type="ARBA" id="ARBA00022448"/>
    </source>
</evidence>
<dbReference type="PANTHER" id="PTHR19229">
    <property type="entry name" value="ATP-BINDING CASSETTE TRANSPORTER SUBFAMILY A ABCA"/>
    <property type="match status" value="1"/>
</dbReference>
<dbReference type="GO" id="GO:0016887">
    <property type="term" value="F:ATP hydrolysis activity"/>
    <property type="evidence" value="ECO:0007669"/>
    <property type="project" value="InterPro"/>
</dbReference>
<gene>
    <name evidence="7" type="ORF">B0H67DRAFT_597166</name>
</gene>
<reference evidence="7" key="1">
    <citation type="submission" date="2023-06" db="EMBL/GenBank/DDBJ databases">
        <title>Genome-scale phylogeny and comparative genomics of the fungal order Sordariales.</title>
        <authorList>
            <consortium name="Lawrence Berkeley National Laboratory"/>
            <person name="Hensen N."/>
            <person name="Bonometti L."/>
            <person name="Westerberg I."/>
            <person name="Brannstrom I.O."/>
            <person name="Guillou S."/>
            <person name="Cros-Aarteil S."/>
            <person name="Calhoun S."/>
            <person name="Haridas S."/>
            <person name="Kuo A."/>
            <person name="Mondo S."/>
            <person name="Pangilinan J."/>
            <person name="Riley R."/>
            <person name="Labutti K."/>
            <person name="Andreopoulos B."/>
            <person name="Lipzen A."/>
            <person name="Chen C."/>
            <person name="Yanf M."/>
            <person name="Daum C."/>
            <person name="Ng V."/>
            <person name="Clum A."/>
            <person name="Steindorff A."/>
            <person name="Ohm R."/>
            <person name="Martin F."/>
            <person name="Silar P."/>
            <person name="Natvig D."/>
            <person name="Lalanne C."/>
            <person name="Gautier V."/>
            <person name="Ament-Velasquez S.L."/>
            <person name="Kruys A."/>
            <person name="Hutchinson M.I."/>
            <person name="Powell A.J."/>
            <person name="Barry K."/>
            <person name="Miller A.N."/>
            <person name="Grigoriev I.V."/>
            <person name="Debuchy R."/>
            <person name="Gladieux P."/>
            <person name="Thoren M.H."/>
            <person name="Johannesson H."/>
        </authorList>
    </citation>
    <scope>NUCLEOTIDE SEQUENCE</scope>
    <source>
        <strain evidence="7">SMH4607-1</strain>
    </source>
</reference>
<feature type="transmembrane region" description="Helical" evidence="5">
    <location>
        <begin position="70"/>
        <end position="94"/>
    </location>
</feature>
<dbReference type="InterPro" id="IPR003439">
    <property type="entry name" value="ABC_transporter-like_ATP-bd"/>
</dbReference>
<proteinExistence type="predicted"/>
<dbReference type="EMBL" id="JAUKUA010000001">
    <property type="protein sequence ID" value="KAK0731242.1"/>
    <property type="molecule type" value="Genomic_DNA"/>
</dbReference>
<dbReference type="GO" id="GO:0016020">
    <property type="term" value="C:membrane"/>
    <property type="evidence" value="ECO:0007669"/>
    <property type="project" value="InterPro"/>
</dbReference>
<keyword evidence="8" id="KW-1185">Reference proteome</keyword>
<feature type="transmembrane region" description="Helical" evidence="5">
    <location>
        <begin position="157"/>
        <end position="183"/>
    </location>
</feature>
<keyword evidence="4" id="KW-0067">ATP-binding</keyword>
<dbReference type="InterPro" id="IPR003593">
    <property type="entry name" value="AAA+_ATPase"/>
</dbReference>
<keyword evidence="7" id="KW-0378">Hydrolase</keyword>
<feature type="transmembrane region" description="Helical" evidence="5">
    <location>
        <begin position="115"/>
        <end position="137"/>
    </location>
</feature>
<keyword evidence="3" id="KW-0547">Nucleotide-binding</keyword>
<evidence type="ECO:0000259" key="6">
    <source>
        <dbReference type="PROSITE" id="PS50893"/>
    </source>
</evidence>
<evidence type="ECO:0000256" key="4">
    <source>
        <dbReference type="ARBA" id="ARBA00022840"/>
    </source>
</evidence>
<dbReference type="GO" id="GO:0005524">
    <property type="term" value="F:ATP binding"/>
    <property type="evidence" value="ECO:0007669"/>
    <property type="project" value="UniProtKB-KW"/>
</dbReference>
<dbReference type="Proteomes" id="UP001172102">
    <property type="component" value="Unassembled WGS sequence"/>
</dbReference>
<dbReference type="Pfam" id="PF00005">
    <property type="entry name" value="ABC_tran"/>
    <property type="match status" value="2"/>
</dbReference>
<organism evidence="7 8">
    <name type="scientific">Lasiosphaeris hirsuta</name>
    <dbReference type="NCBI Taxonomy" id="260670"/>
    <lineage>
        <taxon>Eukaryota</taxon>
        <taxon>Fungi</taxon>
        <taxon>Dikarya</taxon>
        <taxon>Ascomycota</taxon>
        <taxon>Pezizomycotina</taxon>
        <taxon>Sordariomycetes</taxon>
        <taxon>Sordariomycetidae</taxon>
        <taxon>Sordariales</taxon>
        <taxon>Lasiosphaeriaceae</taxon>
        <taxon>Lasiosphaeris</taxon>
    </lineage>
</organism>
<evidence type="ECO:0000256" key="2">
    <source>
        <dbReference type="ARBA" id="ARBA00022737"/>
    </source>
</evidence>
<dbReference type="SUPFAM" id="SSF52540">
    <property type="entry name" value="P-loop containing nucleoside triphosphate hydrolases"/>
    <property type="match status" value="2"/>
</dbReference>
<feature type="transmembrane region" description="Helical" evidence="5">
    <location>
        <begin position="835"/>
        <end position="852"/>
    </location>
</feature>
<keyword evidence="1" id="KW-0813">Transport</keyword>